<gene>
    <name evidence="2" type="ORF">DS421_19g653340</name>
</gene>
<sequence length="173" mass="18762">MDSKAVLDYASILGLIHFLCGCELVVFCGGVREKIASGLLEPFVSHLKFVKDEISKGGYSINCLPSNNSAFWFSKATFESTPAILERFVSLEKEILQIESSFQENALLMSSASSDEGTAPQANGITRRLSDSAKEVQSLAKEADETVVLVVDEESVESLISEPVKGVNEPKLL</sequence>
<accession>A0A6B9V9Z1</accession>
<dbReference type="Proteomes" id="UP000464620">
    <property type="component" value="Chromosome B09"/>
</dbReference>
<evidence type="ECO:0000313" key="2">
    <source>
        <dbReference type="EMBL" id="QHN77511.1"/>
    </source>
</evidence>
<proteinExistence type="predicted"/>
<dbReference type="PANTHER" id="PTHR31008:SF0">
    <property type="entry name" value="CSL1"/>
    <property type="match status" value="1"/>
</dbReference>
<reference evidence="2 3" key="1">
    <citation type="submission" date="2020-01" db="EMBL/GenBank/DDBJ databases">
        <title>Genome sequence of Arachis hypogaea, cultivar Shitouqi.</title>
        <authorList>
            <person name="Zhuang W."/>
            <person name="Chen H."/>
            <person name="Varshney R."/>
            <person name="Wang D."/>
            <person name="Ming R."/>
        </authorList>
    </citation>
    <scope>NUCLEOTIDE SEQUENCE [LARGE SCALE GENOMIC DNA]</scope>
    <source>
        <tissue evidence="2">Young leaf</tissue>
    </source>
</reference>
<protein>
    <submittedName>
        <fullName evidence="2">Uncharacterized protein</fullName>
    </submittedName>
</protein>
<evidence type="ECO:0000313" key="3">
    <source>
        <dbReference type="Proteomes" id="UP000464620"/>
    </source>
</evidence>
<organism evidence="2 3">
    <name type="scientific">Arachis hypogaea</name>
    <name type="common">Peanut</name>
    <dbReference type="NCBI Taxonomy" id="3818"/>
    <lineage>
        <taxon>Eukaryota</taxon>
        <taxon>Viridiplantae</taxon>
        <taxon>Streptophyta</taxon>
        <taxon>Embryophyta</taxon>
        <taxon>Tracheophyta</taxon>
        <taxon>Spermatophyta</taxon>
        <taxon>Magnoliopsida</taxon>
        <taxon>eudicotyledons</taxon>
        <taxon>Gunneridae</taxon>
        <taxon>Pentapetalae</taxon>
        <taxon>rosids</taxon>
        <taxon>fabids</taxon>
        <taxon>Fabales</taxon>
        <taxon>Fabaceae</taxon>
        <taxon>Papilionoideae</taxon>
        <taxon>50 kb inversion clade</taxon>
        <taxon>dalbergioids sensu lato</taxon>
        <taxon>Dalbergieae</taxon>
        <taxon>Pterocarpus clade</taxon>
        <taxon>Arachis</taxon>
    </lineage>
</organism>
<dbReference type="PROSITE" id="PS51257">
    <property type="entry name" value="PROKAR_LIPOPROTEIN"/>
    <property type="match status" value="1"/>
</dbReference>
<feature type="transmembrane region" description="Helical" evidence="1">
    <location>
        <begin position="12"/>
        <end position="31"/>
    </location>
</feature>
<keyword evidence="1" id="KW-1133">Transmembrane helix</keyword>
<evidence type="ECO:0000256" key="1">
    <source>
        <dbReference type="SAM" id="Phobius"/>
    </source>
</evidence>
<dbReference type="EMBL" id="CP031001">
    <property type="protein sequence ID" value="QHN77511.1"/>
    <property type="molecule type" value="Genomic_DNA"/>
</dbReference>
<dbReference type="PANTHER" id="PTHR31008">
    <property type="entry name" value="COP1-INTERACTING PROTEIN-RELATED"/>
    <property type="match status" value="1"/>
</dbReference>
<keyword evidence="1" id="KW-0812">Transmembrane</keyword>
<keyword evidence="1" id="KW-0472">Membrane</keyword>
<dbReference type="AlphaFoldDB" id="A0A6B9V9Z1"/>
<name>A0A6B9V9Z1_ARAHY</name>